<organism evidence="7 8">
    <name type="scientific">Tritrichomonas musculus</name>
    <dbReference type="NCBI Taxonomy" id="1915356"/>
    <lineage>
        <taxon>Eukaryota</taxon>
        <taxon>Metamonada</taxon>
        <taxon>Parabasalia</taxon>
        <taxon>Tritrichomonadida</taxon>
        <taxon>Tritrichomonadidae</taxon>
        <taxon>Tritrichomonas</taxon>
    </lineage>
</organism>
<keyword evidence="5" id="KW-0539">Nucleus</keyword>
<evidence type="ECO:0000256" key="2">
    <source>
        <dbReference type="ARBA" id="ARBA00009466"/>
    </source>
</evidence>
<comment type="subcellular location">
    <subcellularLocation>
        <location evidence="1">Nucleus</location>
    </subcellularLocation>
</comment>
<keyword evidence="3" id="KW-0813">Transport</keyword>
<feature type="domain" description="Importin N-terminal" evidence="6">
    <location>
        <begin position="33"/>
        <end position="99"/>
    </location>
</feature>
<evidence type="ECO:0000256" key="5">
    <source>
        <dbReference type="ARBA" id="ARBA00023242"/>
    </source>
</evidence>
<dbReference type="PROSITE" id="PS50166">
    <property type="entry name" value="IMPORTIN_B_NT"/>
    <property type="match status" value="1"/>
</dbReference>
<dbReference type="Proteomes" id="UP001470230">
    <property type="component" value="Unassembled WGS sequence"/>
</dbReference>
<dbReference type="PANTHER" id="PTHR11223">
    <property type="entry name" value="EXPORTIN 1/5"/>
    <property type="match status" value="1"/>
</dbReference>
<dbReference type="Pfam" id="PF08767">
    <property type="entry name" value="CRM1_C"/>
    <property type="match status" value="1"/>
</dbReference>
<evidence type="ECO:0000256" key="4">
    <source>
        <dbReference type="ARBA" id="ARBA00022927"/>
    </source>
</evidence>
<comment type="similarity">
    <text evidence="2">Belongs to the exportin family.</text>
</comment>
<sequence>MELLGTNGTKIDLNHLDSVTSLFQQQTGNVPELNQLLNNFTNREDLYVYTEEVLMSNCKSSSKFFFLLGLTKLISSKWPVIPEDFKMRNRQSLITFISQPYDPSNQSTLSEAFSALCEILKFDLDKNWPDFFDVFFSFTSNSPINGLNFLSYFASEIMSDTENLMTSNKASELMWICTDQIDRILSFGFSILQQNMNDALIIKSALPLFSILVTWIPAKAFQSPIFNLITTVFINDPKYALESCEVLIEFLRTINAFPEFVGNASQFFNMIIETLHNLCGGDYLSFPYRIANMFLNMMDKCLTNFTVIFNQTDIQAPLQHAYTWLMQLTKNADDQTIQEQCYCVWMNSYNKLLLDKVSQETRNILTQFMGPLRRTIIETIPQPYKIVTYIDDFNNETRVLQTQQFQSTLYSTVRDCFIFLTNADKEDTINAINERFNQAPELSVEDIQKLGYSIAATCGVFDEQIEDTVISSIIEKYFKLCQEPNQKVQSTEGGQMRVACGLIYMCSQYFTILNRFNTLLKAILQLILKFLTEGDFELQAVSINALKTLSQRCKTMVVFPQNNESGSFLTLLLSNTEQIFAGMAPDNIVELFRIIAIMIRVHNDDQRMNYLNQLMSGINKMWQETVMSPSFNPFDIQTCHIIELTLMCHASILLSLSINYATILKDFLPQFMSVMEALSQAIPNAPTEEILNAMKSAKSQILFILFRFSYFSYNQELIQNMVIPASFQPILNDYLNSQPQFRLKSSLKYFTAVFNRCSGTIDDLAFNAYDLIMNATLPTIVGNYSDYMDIRIEFFNLTASIVHQYSRVLALKDPPYLDMLMKTLKFGCQHSTSPICETCIELISDLFRSFKTDMPAEQFTEFFNLYCIDVVQLYFSILTDLTYKFAFQQEAMSIKNFFTIDNMKFKASEVLELLCQMYPTVNPENIMDLIQSLLDPQTANAKIKLKDFILLVKIVMPNDPDIYHDEIQKMKETLNQPFKQIPGIENINDDKKDEENLQIAQAQKVAPSPELIEQLASISIRSQS</sequence>
<evidence type="ECO:0000256" key="1">
    <source>
        <dbReference type="ARBA" id="ARBA00004123"/>
    </source>
</evidence>
<evidence type="ECO:0000259" key="6">
    <source>
        <dbReference type="PROSITE" id="PS50166"/>
    </source>
</evidence>
<dbReference type="InterPro" id="IPR001494">
    <property type="entry name" value="Importin-beta_N"/>
</dbReference>
<accession>A0ABR2L617</accession>
<gene>
    <name evidence="7" type="ORF">M9Y10_001087</name>
</gene>
<dbReference type="SUPFAM" id="SSF48371">
    <property type="entry name" value="ARM repeat"/>
    <property type="match status" value="2"/>
</dbReference>
<dbReference type="Pfam" id="PF08389">
    <property type="entry name" value="Xpo1"/>
    <property type="match status" value="1"/>
</dbReference>
<evidence type="ECO:0000256" key="3">
    <source>
        <dbReference type="ARBA" id="ARBA00022448"/>
    </source>
</evidence>
<dbReference type="InterPro" id="IPR045065">
    <property type="entry name" value="XPO1/5"/>
</dbReference>
<dbReference type="InterPro" id="IPR011989">
    <property type="entry name" value="ARM-like"/>
</dbReference>
<protein>
    <recommendedName>
        <fullName evidence="6">Importin N-terminal domain-containing protein</fullName>
    </recommendedName>
</protein>
<dbReference type="InterPro" id="IPR016024">
    <property type="entry name" value="ARM-type_fold"/>
</dbReference>
<dbReference type="Gene3D" id="1.25.10.10">
    <property type="entry name" value="Leucine-rich Repeat Variant"/>
    <property type="match status" value="1"/>
</dbReference>
<dbReference type="InterPro" id="IPR013598">
    <property type="entry name" value="Exportin-1/Importin-b-like"/>
</dbReference>
<name>A0ABR2L617_9EUKA</name>
<dbReference type="PANTHER" id="PTHR11223:SF2">
    <property type="entry name" value="EXPORTIN-1"/>
    <property type="match status" value="1"/>
</dbReference>
<keyword evidence="4" id="KW-0653">Protein transport</keyword>
<evidence type="ECO:0000313" key="7">
    <source>
        <dbReference type="EMBL" id="KAK8898795.1"/>
    </source>
</evidence>
<evidence type="ECO:0000313" key="8">
    <source>
        <dbReference type="Proteomes" id="UP001470230"/>
    </source>
</evidence>
<proteinExistence type="inferred from homology"/>
<reference evidence="7 8" key="1">
    <citation type="submission" date="2024-04" db="EMBL/GenBank/DDBJ databases">
        <title>Tritrichomonas musculus Genome.</title>
        <authorList>
            <person name="Alves-Ferreira E."/>
            <person name="Grigg M."/>
            <person name="Lorenzi H."/>
            <person name="Galac M."/>
        </authorList>
    </citation>
    <scope>NUCLEOTIDE SEQUENCE [LARGE SCALE GENOMIC DNA]</scope>
    <source>
        <strain evidence="7 8">EAF2021</strain>
    </source>
</reference>
<comment type="caution">
    <text evidence="7">The sequence shown here is derived from an EMBL/GenBank/DDBJ whole genome shotgun (WGS) entry which is preliminary data.</text>
</comment>
<dbReference type="EMBL" id="JAPFFF010000001">
    <property type="protein sequence ID" value="KAK8898795.1"/>
    <property type="molecule type" value="Genomic_DNA"/>
</dbReference>
<dbReference type="InterPro" id="IPR014877">
    <property type="entry name" value="XPO1_C_dom"/>
</dbReference>
<keyword evidence="8" id="KW-1185">Reference proteome</keyword>